<comment type="caution">
    <text evidence="1">The sequence shown here is derived from an EMBL/GenBank/DDBJ whole genome shotgun (WGS) entry which is preliminary data.</text>
</comment>
<evidence type="ECO:0000313" key="2">
    <source>
        <dbReference type="Proteomes" id="UP000178893"/>
    </source>
</evidence>
<evidence type="ECO:0008006" key="3">
    <source>
        <dbReference type="Google" id="ProtNLM"/>
    </source>
</evidence>
<sequence>MTADEVRQWQSYALQGKTKAPISDIKVINIFPHDPDAFTQGLVYHQGYLYESTGRNGKSSLRKVDIKTGKIIKIINLAQEYFGEGITILGNNIYQLTWQNKTGFVYSLKEFKKVSTFSYEGEGWGITTDGQYLFMSDGSAVISCIDPLTFTVHRKIIVHDGQQQIGNLNELEFIKGEIWANIFQKDLIVRISPVTGKVLGWVDLSLLYSLIPQHKNIDVLNGIAYDHNRDRIFVTGKLWPQIFEIKVVIKDQK</sequence>
<dbReference type="PANTHER" id="PTHR31270:SF1">
    <property type="entry name" value="GLUTAMINYL-PEPTIDE CYCLOTRANSFERASE"/>
    <property type="match status" value="1"/>
</dbReference>
<dbReference type="InterPro" id="IPR011044">
    <property type="entry name" value="Quino_amine_DH_bsu"/>
</dbReference>
<gene>
    <name evidence="1" type="ORF">A2V72_01365</name>
</gene>
<dbReference type="GO" id="GO:0016603">
    <property type="term" value="F:glutaminyl-peptide cyclotransferase activity"/>
    <property type="evidence" value="ECO:0007669"/>
    <property type="project" value="InterPro"/>
</dbReference>
<reference evidence="1 2" key="1">
    <citation type="journal article" date="2016" name="Nat. Commun.">
        <title>Thousands of microbial genomes shed light on interconnected biogeochemical processes in an aquifer system.</title>
        <authorList>
            <person name="Anantharaman K."/>
            <person name="Brown C.T."/>
            <person name="Hug L.A."/>
            <person name="Sharon I."/>
            <person name="Castelle C.J."/>
            <person name="Probst A.J."/>
            <person name="Thomas B.C."/>
            <person name="Singh A."/>
            <person name="Wilkins M.J."/>
            <person name="Karaoz U."/>
            <person name="Brodie E.L."/>
            <person name="Williams K.H."/>
            <person name="Hubbard S.S."/>
            <person name="Banfield J.F."/>
        </authorList>
    </citation>
    <scope>NUCLEOTIDE SEQUENCE [LARGE SCALE GENOMIC DNA]</scope>
</reference>
<dbReference type="Proteomes" id="UP000178893">
    <property type="component" value="Unassembled WGS sequence"/>
</dbReference>
<dbReference type="Pfam" id="PF05096">
    <property type="entry name" value="Glu_cyclase_2"/>
    <property type="match status" value="1"/>
</dbReference>
<dbReference type="Gene3D" id="2.130.10.10">
    <property type="entry name" value="YVTN repeat-like/Quinoprotein amine dehydrogenase"/>
    <property type="match status" value="1"/>
</dbReference>
<dbReference type="PANTHER" id="PTHR31270">
    <property type="entry name" value="GLUTAMINYL-PEPTIDE CYCLOTRANSFERASE"/>
    <property type="match status" value="1"/>
</dbReference>
<protein>
    <recommendedName>
        <fullName evidence="3">Glutamine cyclotransferase</fullName>
    </recommendedName>
</protein>
<evidence type="ECO:0000313" key="1">
    <source>
        <dbReference type="EMBL" id="OGZ18270.1"/>
    </source>
</evidence>
<organism evidence="1 2">
    <name type="scientific">Candidatus Nealsonbacteria bacterium RBG_13_37_56</name>
    <dbReference type="NCBI Taxonomy" id="1801661"/>
    <lineage>
        <taxon>Bacteria</taxon>
        <taxon>Candidatus Nealsoniibacteriota</taxon>
    </lineage>
</organism>
<dbReference type="InterPro" id="IPR007788">
    <property type="entry name" value="QCT"/>
</dbReference>
<dbReference type="InterPro" id="IPR015943">
    <property type="entry name" value="WD40/YVTN_repeat-like_dom_sf"/>
</dbReference>
<dbReference type="SUPFAM" id="SSF50969">
    <property type="entry name" value="YVTN repeat-like/Quinoprotein amine dehydrogenase"/>
    <property type="match status" value="1"/>
</dbReference>
<accession>A0A1G2DZ24</accession>
<name>A0A1G2DZ24_9BACT</name>
<proteinExistence type="predicted"/>
<dbReference type="AlphaFoldDB" id="A0A1G2DZ24"/>
<dbReference type="EMBL" id="MHLW01000007">
    <property type="protein sequence ID" value="OGZ18270.1"/>
    <property type="molecule type" value="Genomic_DNA"/>
</dbReference>